<keyword evidence="2" id="KW-1185">Reference proteome</keyword>
<dbReference type="RefSeq" id="WP_016184445.1">
    <property type="nucleotide sequence ID" value="NZ_JXKI01000008.1"/>
</dbReference>
<proteinExistence type="predicted"/>
<dbReference type="PATRIC" id="fig|1121865.3.peg.2301"/>
<organism evidence="1 2">
    <name type="scientific">Enterococcus columbae DSM 7374 = ATCC 51263</name>
    <dbReference type="NCBI Taxonomy" id="1121865"/>
    <lineage>
        <taxon>Bacteria</taxon>
        <taxon>Bacillati</taxon>
        <taxon>Bacillota</taxon>
        <taxon>Bacilli</taxon>
        <taxon>Lactobacillales</taxon>
        <taxon>Enterococcaceae</taxon>
        <taxon>Enterococcus</taxon>
    </lineage>
</organism>
<dbReference type="OrthoDB" id="71707at2"/>
<sequence length="77" mass="8767">MIVKSRKQEGCLVLPIPSYLNIPEGAEYEVSLSEKGELIFSPVVNIQGEFVTNDELSVITEDIFKEYDDVFRELVDK</sequence>
<dbReference type="STRING" id="1121865.OMW_02364"/>
<dbReference type="AlphaFoldDB" id="S1NDQ2"/>
<evidence type="ECO:0000313" key="1">
    <source>
        <dbReference type="EMBL" id="EOW83773.1"/>
    </source>
</evidence>
<evidence type="ECO:0008006" key="3">
    <source>
        <dbReference type="Google" id="ProtNLM"/>
    </source>
</evidence>
<name>S1NDQ2_9ENTE</name>
<protein>
    <recommendedName>
        <fullName evidence="3">AbrB family transcriptional regulator</fullName>
    </recommendedName>
</protein>
<reference evidence="1 2" key="1">
    <citation type="submission" date="2013-03" db="EMBL/GenBank/DDBJ databases">
        <title>The Genome Sequence of Enterococcus columbae ATCC_51263 (PacBio/Illumina hybrid assembly).</title>
        <authorList>
            <consortium name="The Broad Institute Genomics Platform"/>
            <consortium name="The Broad Institute Genome Sequencing Center for Infectious Disease"/>
            <person name="Earl A."/>
            <person name="Russ C."/>
            <person name="Gilmore M."/>
            <person name="Surin D."/>
            <person name="Walker B."/>
            <person name="Young S."/>
            <person name="Zeng Q."/>
            <person name="Gargeya S."/>
            <person name="Fitzgerald M."/>
            <person name="Haas B."/>
            <person name="Abouelleil A."/>
            <person name="Allen A.W."/>
            <person name="Alvarado L."/>
            <person name="Arachchi H.M."/>
            <person name="Berlin A.M."/>
            <person name="Chapman S.B."/>
            <person name="Gainer-Dewar J."/>
            <person name="Goldberg J."/>
            <person name="Griggs A."/>
            <person name="Gujja S."/>
            <person name="Hansen M."/>
            <person name="Howarth C."/>
            <person name="Imamovic A."/>
            <person name="Ireland A."/>
            <person name="Larimer J."/>
            <person name="McCowan C."/>
            <person name="Murphy C."/>
            <person name="Pearson M."/>
            <person name="Poon T.W."/>
            <person name="Priest M."/>
            <person name="Roberts A."/>
            <person name="Saif S."/>
            <person name="Shea T."/>
            <person name="Sisk P."/>
            <person name="Sykes S."/>
            <person name="Wortman J."/>
            <person name="Nusbaum C."/>
            <person name="Birren B."/>
        </authorList>
    </citation>
    <scope>NUCLEOTIDE SEQUENCE [LARGE SCALE GENOMIC DNA]</scope>
    <source>
        <strain evidence="1 2">ATCC 51263</strain>
    </source>
</reference>
<dbReference type="EMBL" id="ASWJ01000007">
    <property type="protein sequence ID" value="EOW83773.1"/>
    <property type="molecule type" value="Genomic_DNA"/>
</dbReference>
<accession>S1NDQ2</accession>
<dbReference type="Proteomes" id="UP000014113">
    <property type="component" value="Unassembled WGS sequence"/>
</dbReference>
<comment type="caution">
    <text evidence="1">The sequence shown here is derived from an EMBL/GenBank/DDBJ whole genome shotgun (WGS) entry which is preliminary data.</text>
</comment>
<evidence type="ECO:0000313" key="2">
    <source>
        <dbReference type="Proteomes" id="UP000014113"/>
    </source>
</evidence>
<gene>
    <name evidence="1" type="ORF">I568_01575</name>
</gene>
<dbReference type="eggNOG" id="ENOG502ZKGH">
    <property type="taxonomic scope" value="Bacteria"/>
</dbReference>